<dbReference type="SUPFAM" id="SSF81301">
    <property type="entry name" value="Nucleotidyltransferase"/>
    <property type="match status" value="1"/>
</dbReference>
<dbReference type="AlphaFoldDB" id="A0A5D6WQJ8"/>
<comment type="caution">
    <text evidence="2">The sequence shown here is derived from an EMBL/GenBank/DDBJ whole genome shotgun (WGS) entry which is preliminary data.</text>
</comment>
<sequence length="240" mass="28052">MYSIENKHWQSILSVFRKYRDGIEWVKLFGSRARGDARLASDIDFAVSGNADVITKLSLAFEDSKLPYTFDIIDYKRQSNDKLRQAVDQEGKMVFSSAKGKILMTKLQIEMKQADYHRALERLQSALQKEPDADDMYLDATIQRFEFCFELAWKLMKCVLDYEGIEVSSPRSSIREGWKQGMIADAETWLDMQEKRNLSTHTYNQSTALAVYRLIKEKYIDLLLVWDKEVQRRLESDMSI</sequence>
<dbReference type="InterPro" id="IPR010235">
    <property type="entry name" value="HepT"/>
</dbReference>
<dbReference type="Proteomes" id="UP000322783">
    <property type="component" value="Unassembled WGS sequence"/>
</dbReference>
<dbReference type="Pfam" id="PF18765">
    <property type="entry name" value="Polbeta"/>
    <property type="match status" value="1"/>
</dbReference>
<reference evidence="2 3" key="1">
    <citation type="submission" date="2019-08" db="EMBL/GenBank/DDBJ databases">
        <title>Selenomonas sp. mPRGC5 and Selenomonas sp. mPRGC8 isolated from ruminal fluid of dairy goat (Capra hircus).</title>
        <authorList>
            <person name="Poothong S."/>
            <person name="Nuengjamnong C."/>
            <person name="Tanasupawat S."/>
        </authorList>
    </citation>
    <scope>NUCLEOTIDE SEQUENCE [LARGE SCALE GENOMIC DNA]</scope>
    <source>
        <strain evidence="3">mPRGC8</strain>
    </source>
</reference>
<dbReference type="InterPro" id="IPR043519">
    <property type="entry name" value="NT_sf"/>
</dbReference>
<name>A0A5D6WQJ8_9FIRM</name>
<dbReference type="Gene3D" id="1.20.120.330">
    <property type="entry name" value="Nucleotidyltransferases domain 2"/>
    <property type="match status" value="1"/>
</dbReference>
<dbReference type="NCBIfam" id="TIGR01987">
    <property type="entry name" value="HI0074"/>
    <property type="match status" value="1"/>
</dbReference>
<dbReference type="SUPFAM" id="SSF81593">
    <property type="entry name" value="Nucleotidyltransferase substrate binding subunit/domain"/>
    <property type="match status" value="1"/>
</dbReference>
<dbReference type="InterPro" id="IPR041633">
    <property type="entry name" value="Polbeta"/>
</dbReference>
<dbReference type="Pfam" id="PF08780">
    <property type="entry name" value="NTase_sub_bind"/>
    <property type="match status" value="1"/>
</dbReference>
<dbReference type="EMBL" id="VTOZ01000008">
    <property type="protein sequence ID" value="TYZ29455.1"/>
    <property type="molecule type" value="Genomic_DNA"/>
</dbReference>
<protein>
    <submittedName>
        <fullName evidence="2">DUF86 domain-containing protein</fullName>
    </submittedName>
</protein>
<proteinExistence type="predicted"/>
<feature type="domain" description="Polymerase beta nucleotidyltransferase" evidence="1">
    <location>
        <begin position="11"/>
        <end position="97"/>
    </location>
</feature>
<gene>
    <name evidence="2" type="ORF">FZ041_05455</name>
</gene>
<evidence type="ECO:0000313" key="2">
    <source>
        <dbReference type="EMBL" id="TYZ29455.1"/>
    </source>
</evidence>
<accession>A0A5D6WQJ8</accession>
<evidence type="ECO:0000259" key="1">
    <source>
        <dbReference type="Pfam" id="PF18765"/>
    </source>
</evidence>
<dbReference type="RefSeq" id="WP_149188831.1">
    <property type="nucleotide sequence ID" value="NZ_VTOZ01000008.1"/>
</dbReference>
<dbReference type="CDD" id="cd05403">
    <property type="entry name" value="NT_KNTase_like"/>
    <property type="match status" value="1"/>
</dbReference>
<organism evidence="2 3">
    <name type="scientific">Selenomonas caprae</name>
    <dbReference type="NCBI Taxonomy" id="2606905"/>
    <lineage>
        <taxon>Bacteria</taxon>
        <taxon>Bacillati</taxon>
        <taxon>Bacillota</taxon>
        <taxon>Negativicutes</taxon>
        <taxon>Selenomonadales</taxon>
        <taxon>Selenomonadaceae</taxon>
        <taxon>Selenomonas</taxon>
    </lineage>
</organism>
<evidence type="ECO:0000313" key="3">
    <source>
        <dbReference type="Proteomes" id="UP000322783"/>
    </source>
</evidence>
<keyword evidence="3" id="KW-1185">Reference proteome</keyword>
<dbReference type="Gene3D" id="3.30.460.10">
    <property type="entry name" value="Beta Polymerase, domain 2"/>
    <property type="match status" value="1"/>
</dbReference>